<evidence type="ECO:0000313" key="2">
    <source>
        <dbReference type="EMBL" id="EPS31524.1"/>
    </source>
</evidence>
<evidence type="ECO:0000256" key="1">
    <source>
        <dbReference type="SAM" id="MobiDB-lite"/>
    </source>
</evidence>
<dbReference type="Proteomes" id="UP000019376">
    <property type="component" value="Unassembled WGS sequence"/>
</dbReference>
<accession>S7ZME4</accession>
<dbReference type="AlphaFoldDB" id="S7ZME4"/>
<sequence>MEVVQDRRMRGLEVDARLERTDGKGVVPGYLRLRDESGRRETKSLGTRLAHKGERTPKANHASVSPADGRAPVVSHAPDGKVAPPRHKLKLRYGPGHRQAGRLEWISPGFRLGSGSVHWHYRRVGAVSQTV</sequence>
<dbReference type="HOGENOM" id="CLU_1928336_0_0_1"/>
<feature type="region of interest" description="Disordered" evidence="1">
    <location>
        <begin position="35"/>
        <end position="87"/>
    </location>
</feature>
<dbReference type="EMBL" id="KB644413">
    <property type="protein sequence ID" value="EPS31524.1"/>
    <property type="molecule type" value="Genomic_DNA"/>
</dbReference>
<reference evidence="2 3" key="1">
    <citation type="journal article" date="2013" name="PLoS ONE">
        <title>Genomic and secretomic analyses reveal unique features of the lignocellulolytic enzyme system of Penicillium decumbens.</title>
        <authorList>
            <person name="Liu G."/>
            <person name="Zhang L."/>
            <person name="Wei X."/>
            <person name="Zou G."/>
            <person name="Qin Y."/>
            <person name="Ma L."/>
            <person name="Li J."/>
            <person name="Zheng H."/>
            <person name="Wang S."/>
            <person name="Wang C."/>
            <person name="Xun L."/>
            <person name="Zhao G.-P."/>
            <person name="Zhou Z."/>
            <person name="Qu Y."/>
        </authorList>
    </citation>
    <scope>NUCLEOTIDE SEQUENCE [LARGE SCALE GENOMIC DNA]</scope>
    <source>
        <strain evidence="3">114-2 / CGMCC 5302</strain>
    </source>
</reference>
<protein>
    <submittedName>
        <fullName evidence="2">Uncharacterized protein</fullName>
    </submittedName>
</protein>
<gene>
    <name evidence="2" type="ORF">PDE_06479</name>
</gene>
<proteinExistence type="predicted"/>
<keyword evidence="3" id="KW-1185">Reference proteome</keyword>
<evidence type="ECO:0000313" key="3">
    <source>
        <dbReference type="Proteomes" id="UP000019376"/>
    </source>
</evidence>
<name>S7ZME4_PENO1</name>
<organism evidence="2 3">
    <name type="scientific">Penicillium oxalicum (strain 114-2 / CGMCC 5302)</name>
    <name type="common">Penicillium decumbens</name>
    <dbReference type="NCBI Taxonomy" id="933388"/>
    <lineage>
        <taxon>Eukaryota</taxon>
        <taxon>Fungi</taxon>
        <taxon>Dikarya</taxon>
        <taxon>Ascomycota</taxon>
        <taxon>Pezizomycotina</taxon>
        <taxon>Eurotiomycetes</taxon>
        <taxon>Eurotiomycetidae</taxon>
        <taxon>Eurotiales</taxon>
        <taxon>Aspergillaceae</taxon>
        <taxon>Penicillium</taxon>
    </lineage>
</organism>